<comment type="caution">
    <text evidence="2">The sequence shown here is derived from an EMBL/GenBank/DDBJ whole genome shotgun (WGS) entry which is preliminary data.</text>
</comment>
<evidence type="ECO:0000256" key="1">
    <source>
        <dbReference type="SAM" id="MobiDB-lite"/>
    </source>
</evidence>
<accession>A0A0F9IFF2</accession>
<reference evidence="2" key="1">
    <citation type="journal article" date="2015" name="Nature">
        <title>Complex archaea that bridge the gap between prokaryotes and eukaryotes.</title>
        <authorList>
            <person name="Spang A."/>
            <person name="Saw J.H."/>
            <person name="Jorgensen S.L."/>
            <person name="Zaremba-Niedzwiedzka K."/>
            <person name="Martijn J."/>
            <person name="Lind A.E."/>
            <person name="van Eijk R."/>
            <person name="Schleper C."/>
            <person name="Guy L."/>
            <person name="Ettema T.J."/>
        </authorList>
    </citation>
    <scope>NUCLEOTIDE SEQUENCE</scope>
</reference>
<gene>
    <name evidence="2" type="ORF">LCGC14_1587050</name>
</gene>
<feature type="region of interest" description="Disordered" evidence="1">
    <location>
        <begin position="13"/>
        <end position="35"/>
    </location>
</feature>
<dbReference type="AlphaFoldDB" id="A0A0F9IFF2"/>
<sequence length="35" mass="4267">MNMAFNEETYRGDFTFKNSPESVRRFPVPFDEDEY</sequence>
<name>A0A0F9IFF2_9ZZZZ</name>
<proteinExistence type="predicted"/>
<organism evidence="2">
    <name type="scientific">marine sediment metagenome</name>
    <dbReference type="NCBI Taxonomy" id="412755"/>
    <lineage>
        <taxon>unclassified sequences</taxon>
        <taxon>metagenomes</taxon>
        <taxon>ecological metagenomes</taxon>
    </lineage>
</organism>
<protein>
    <submittedName>
        <fullName evidence="2">Uncharacterized protein</fullName>
    </submittedName>
</protein>
<evidence type="ECO:0000313" key="2">
    <source>
        <dbReference type="EMBL" id="KKM26207.1"/>
    </source>
</evidence>
<feature type="non-terminal residue" evidence="2">
    <location>
        <position position="35"/>
    </location>
</feature>
<dbReference type="EMBL" id="LAZR01012557">
    <property type="protein sequence ID" value="KKM26207.1"/>
    <property type="molecule type" value="Genomic_DNA"/>
</dbReference>